<name>A0ACC5NWP1_9BACT</name>
<dbReference type="Proteomes" id="UP000569005">
    <property type="component" value="Unassembled WGS sequence"/>
</dbReference>
<evidence type="ECO:0000313" key="2">
    <source>
        <dbReference type="Proteomes" id="UP000569005"/>
    </source>
</evidence>
<comment type="caution">
    <text evidence="1">The sequence shown here is derived from an EMBL/GenBank/DDBJ whole genome shotgun (WGS) entry which is preliminary data.</text>
</comment>
<gene>
    <name evidence="1" type="ORF">HDF13_001345</name>
</gene>
<sequence length="245" mass="26394">MLNPLVKKICAAYTCSFLFFFLIDEIPAFGYQPQVAERVAGNDGKQKHPSKVGDAGAKAAKPEKTAYDYNLPGADGKDVPLSSFKGKYVLVVNLGRKSDYNAQLPALIKDAENYKDKGLVILGVPSNDFGAAEPGTDAEIQKAYADAKVSFPVMAVSKLSGDAEIPIYLYLTKSKGAPAGGPVHWNYTKFFIDKNGKVIARLDPDVTPDSPQMISTIGQILEGRYKPKKEGEKDAAAPGDDDDND</sequence>
<protein>
    <submittedName>
        <fullName evidence="1">Glutathione peroxidase</fullName>
        <ecNumber evidence="1">1.11.1.9</ecNumber>
    </submittedName>
</protein>
<accession>A0ACC5NWP1</accession>
<reference evidence="1" key="1">
    <citation type="submission" date="2020-08" db="EMBL/GenBank/DDBJ databases">
        <title>Genomic Encyclopedia of Type Strains, Phase IV (KMG-V): Genome sequencing to study the core and pangenomes of soil and plant-associated prokaryotes.</title>
        <authorList>
            <person name="Whitman W."/>
        </authorList>
    </citation>
    <scope>NUCLEOTIDE SEQUENCE</scope>
    <source>
        <strain evidence="1">M8UP15</strain>
    </source>
</reference>
<dbReference type="EC" id="1.11.1.9" evidence="1"/>
<dbReference type="EMBL" id="JACHEA010000001">
    <property type="protein sequence ID" value="MBB5339012.1"/>
    <property type="molecule type" value="Genomic_DNA"/>
</dbReference>
<evidence type="ECO:0000313" key="1">
    <source>
        <dbReference type="EMBL" id="MBB5339012.1"/>
    </source>
</evidence>
<keyword evidence="2" id="KW-1185">Reference proteome</keyword>
<keyword evidence="1" id="KW-0560">Oxidoreductase</keyword>
<organism evidence="1 2">
    <name type="scientific">Tunturiibacter gelidiferens</name>
    <dbReference type="NCBI Taxonomy" id="3069689"/>
    <lineage>
        <taxon>Bacteria</taxon>
        <taxon>Pseudomonadati</taxon>
        <taxon>Acidobacteriota</taxon>
        <taxon>Terriglobia</taxon>
        <taxon>Terriglobales</taxon>
        <taxon>Acidobacteriaceae</taxon>
        <taxon>Tunturiibacter</taxon>
    </lineage>
</organism>
<proteinExistence type="predicted"/>
<keyword evidence="1" id="KW-0575">Peroxidase</keyword>